<feature type="region of interest" description="Disordered" evidence="1">
    <location>
        <begin position="97"/>
        <end position="119"/>
    </location>
</feature>
<accession>A0AAV6QRF2</accession>
<gene>
    <name evidence="2" type="ORF">JOB18_003333</name>
</gene>
<dbReference type="AlphaFoldDB" id="A0AAV6QRF2"/>
<feature type="region of interest" description="Disordered" evidence="1">
    <location>
        <begin position="48"/>
        <end position="84"/>
    </location>
</feature>
<reference evidence="2 3" key="1">
    <citation type="journal article" date="2021" name="Sci. Rep.">
        <title>Chromosome anchoring in Senegalese sole (Solea senegalensis) reveals sex-associated markers and genome rearrangements in flatfish.</title>
        <authorList>
            <person name="Guerrero-Cozar I."/>
            <person name="Gomez-Garrido J."/>
            <person name="Berbel C."/>
            <person name="Martinez-Blanch J.F."/>
            <person name="Alioto T."/>
            <person name="Claros M.G."/>
            <person name="Gagnaire P.A."/>
            <person name="Manchado M."/>
        </authorList>
    </citation>
    <scope>NUCLEOTIDE SEQUENCE [LARGE SCALE GENOMIC DNA]</scope>
    <source>
        <strain evidence="2">Sse05_10M</strain>
    </source>
</reference>
<keyword evidence="3" id="KW-1185">Reference proteome</keyword>
<dbReference type="Proteomes" id="UP000693946">
    <property type="component" value="Linkage Group LG3"/>
</dbReference>
<name>A0AAV6QRF2_SOLSE</name>
<comment type="caution">
    <text evidence="2">The sequence shown here is derived from an EMBL/GenBank/DDBJ whole genome shotgun (WGS) entry which is preliminary data.</text>
</comment>
<feature type="region of interest" description="Disordered" evidence="1">
    <location>
        <begin position="141"/>
        <end position="165"/>
    </location>
</feature>
<evidence type="ECO:0000313" key="3">
    <source>
        <dbReference type="Proteomes" id="UP000693946"/>
    </source>
</evidence>
<sequence>MLKWACLRVLRFRRGLLDPPPALFGKVVSPLTARGTLCLAGGEEGVDRRRKWSRGREGGSPLPRRRRKRVREGTGSGGHAEDDAAVRAGMLWDTAWGGEEEAPRVRATGCGGGGVSDDDERWRAEWRNLALPDQPHCKPRVTNRRCGPTRISGSNGTRISNSVLG</sequence>
<proteinExistence type="predicted"/>
<organism evidence="2 3">
    <name type="scientific">Solea senegalensis</name>
    <name type="common">Senegalese sole</name>
    <dbReference type="NCBI Taxonomy" id="28829"/>
    <lineage>
        <taxon>Eukaryota</taxon>
        <taxon>Metazoa</taxon>
        <taxon>Chordata</taxon>
        <taxon>Craniata</taxon>
        <taxon>Vertebrata</taxon>
        <taxon>Euteleostomi</taxon>
        <taxon>Actinopterygii</taxon>
        <taxon>Neopterygii</taxon>
        <taxon>Teleostei</taxon>
        <taxon>Neoteleostei</taxon>
        <taxon>Acanthomorphata</taxon>
        <taxon>Carangaria</taxon>
        <taxon>Pleuronectiformes</taxon>
        <taxon>Pleuronectoidei</taxon>
        <taxon>Soleidae</taxon>
        <taxon>Solea</taxon>
    </lineage>
</organism>
<evidence type="ECO:0000313" key="2">
    <source>
        <dbReference type="EMBL" id="KAG7495635.1"/>
    </source>
</evidence>
<feature type="compositionally biased region" description="Polar residues" evidence="1">
    <location>
        <begin position="151"/>
        <end position="165"/>
    </location>
</feature>
<evidence type="ECO:0000256" key="1">
    <source>
        <dbReference type="SAM" id="MobiDB-lite"/>
    </source>
</evidence>
<protein>
    <submittedName>
        <fullName evidence="2">Uncharacterized protein</fullName>
    </submittedName>
</protein>
<dbReference type="EMBL" id="JAGKHQ010000015">
    <property type="protein sequence ID" value="KAG7495635.1"/>
    <property type="molecule type" value="Genomic_DNA"/>
</dbReference>